<dbReference type="Pfam" id="PF01494">
    <property type="entry name" value="FAD_binding_3"/>
    <property type="match status" value="1"/>
</dbReference>
<dbReference type="GO" id="GO:0071949">
    <property type="term" value="F:FAD binding"/>
    <property type="evidence" value="ECO:0007669"/>
    <property type="project" value="InterPro"/>
</dbReference>
<dbReference type="InterPro" id="IPR036188">
    <property type="entry name" value="FAD/NAD-bd_sf"/>
</dbReference>
<dbReference type="SUPFAM" id="SSF54373">
    <property type="entry name" value="FAD-linked reductases, C-terminal domain"/>
    <property type="match status" value="1"/>
</dbReference>
<dbReference type="AlphaFoldDB" id="A0A6J7JWU4"/>
<keyword evidence="5" id="KW-0503">Monooxygenase</keyword>
<feature type="domain" description="FAD-binding" evidence="6">
    <location>
        <begin position="3"/>
        <end position="346"/>
    </location>
</feature>
<evidence type="ECO:0000256" key="4">
    <source>
        <dbReference type="ARBA" id="ARBA00023002"/>
    </source>
</evidence>
<gene>
    <name evidence="7" type="ORF">UFOPK3772_01360</name>
</gene>
<evidence type="ECO:0000313" key="7">
    <source>
        <dbReference type="EMBL" id="CAB4948080.1"/>
    </source>
</evidence>
<proteinExistence type="predicted"/>
<dbReference type="GO" id="GO:0004497">
    <property type="term" value="F:monooxygenase activity"/>
    <property type="evidence" value="ECO:0007669"/>
    <property type="project" value="UniProtKB-KW"/>
</dbReference>
<reference evidence="7" key="1">
    <citation type="submission" date="2020-05" db="EMBL/GenBank/DDBJ databases">
        <authorList>
            <person name="Chiriac C."/>
            <person name="Salcher M."/>
            <person name="Ghai R."/>
            <person name="Kavagutti S V."/>
        </authorList>
    </citation>
    <scope>NUCLEOTIDE SEQUENCE</scope>
</reference>
<accession>A0A6J7JWU4</accession>
<sequence length="395" mass="43042">MHALLAGGGIGGMTAALSLLRAGIDVDVYEAAPALTEVGAGVQLSPNGCRVLAELGVFDELIAMSCDPDRKEFRLWNTGKAWTLFALGSFVVEEYGYPYLTVYRPDLLGVLERSVRRMKPDAVHLDARCAGFTQDDNGVTLELTGGESVRGDVLIGADGWRSAIRTALWGDCTPQFSGMVAWRSIIPMENLPTHLTEKVGSTWIGPGAHVVTYPLHGGAIMNFVATVEAKEWSESGGSVPGDRDECRADFAGWHEDIQTYIDAAPSLIKWALVSREPIPQWTQGRVSLLGDACHTTLPFLAQGAVHAMEDGIVLARCLVHDTDDPAKALQRYENARIERTSKMVRGATANTGRFHSPELATPQKADDYLAREWSAEPIADRYHWLYSYDAVTAPI</sequence>
<keyword evidence="3" id="KW-0274">FAD</keyword>
<dbReference type="PRINTS" id="PR00420">
    <property type="entry name" value="RNGMNOXGNASE"/>
</dbReference>
<keyword evidence="2" id="KW-0285">Flavoprotein</keyword>
<evidence type="ECO:0000256" key="1">
    <source>
        <dbReference type="ARBA" id="ARBA00001974"/>
    </source>
</evidence>
<dbReference type="EMBL" id="CAFBNE010000037">
    <property type="protein sequence ID" value="CAB4948080.1"/>
    <property type="molecule type" value="Genomic_DNA"/>
</dbReference>
<evidence type="ECO:0000256" key="2">
    <source>
        <dbReference type="ARBA" id="ARBA00022630"/>
    </source>
</evidence>
<dbReference type="InterPro" id="IPR050493">
    <property type="entry name" value="FAD-dep_Monooxygenase_BioMet"/>
</dbReference>
<dbReference type="PANTHER" id="PTHR13789:SF318">
    <property type="entry name" value="GERANYLGERANYL DIPHOSPHATE REDUCTASE"/>
    <property type="match status" value="1"/>
</dbReference>
<evidence type="ECO:0000259" key="6">
    <source>
        <dbReference type="Pfam" id="PF01494"/>
    </source>
</evidence>
<dbReference type="PANTHER" id="PTHR13789">
    <property type="entry name" value="MONOOXYGENASE"/>
    <property type="match status" value="1"/>
</dbReference>
<name>A0A6J7JWU4_9ZZZZ</name>
<evidence type="ECO:0000256" key="5">
    <source>
        <dbReference type="ARBA" id="ARBA00023033"/>
    </source>
</evidence>
<comment type="cofactor">
    <cofactor evidence="1">
        <name>FAD</name>
        <dbReference type="ChEBI" id="CHEBI:57692"/>
    </cofactor>
</comment>
<organism evidence="7">
    <name type="scientific">freshwater metagenome</name>
    <dbReference type="NCBI Taxonomy" id="449393"/>
    <lineage>
        <taxon>unclassified sequences</taxon>
        <taxon>metagenomes</taxon>
        <taxon>ecological metagenomes</taxon>
    </lineage>
</organism>
<evidence type="ECO:0000256" key="3">
    <source>
        <dbReference type="ARBA" id="ARBA00022827"/>
    </source>
</evidence>
<protein>
    <submittedName>
        <fullName evidence="7">Unannotated protein</fullName>
    </submittedName>
</protein>
<dbReference type="SUPFAM" id="SSF51905">
    <property type="entry name" value="FAD/NAD(P)-binding domain"/>
    <property type="match status" value="1"/>
</dbReference>
<keyword evidence="4" id="KW-0560">Oxidoreductase</keyword>
<dbReference type="InterPro" id="IPR002938">
    <property type="entry name" value="FAD-bd"/>
</dbReference>
<dbReference type="Gene3D" id="3.50.50.60">
    <property type="entry name" value="FAD/NAD(P)-binding domain"/>
    <property type="match status" value="1"/>
</dbReference>